<evidence type="ECO:0000313" key="2">
    <source>
        <dbReference type="EMBL" id="CDJ36896.1"/>
    </source>
</evidence>
<evidence type="ECO:0000256" key="1">
    <source>
        <dbReference type="SAM" id="MobiDB-lite"/>
    </source>
</evidence>
<keyword evidence="3" id="KW-1185">Reference proteome</keyword>
<dbReference type="Proteomes" id="UP000030744">
    <property type="component" value="Unassembled WGS sequence"/>
</dbReference>
<evidence type="ECO:0000313" key="3">
    <source>
        <dbReference type="Proteomes" id="UP000030744"/>
    </source>
</evidence>
<reference evidence="2" key="1">
    <citation type="submission" date="2013-10" db="EMBL/GenBank/DDBJ databases">
        <title>Genomic analysis of the causative agents of coccidiosis in chickens.</title>
        <authorList>
            <person name="Reid A.J."/>
            <person name="Blake D."/>
            <person name="Billington K."/>
            <person name="Browne H."/>
            <person name="Dunn M."/>
            <person name="Hung S."/>
            <person name="Kawahara F."/>
            <person name="Miranda-Saavedra D."/>
            <person name="Mourier T."/>
            <person name="Nagra H."/>
            <person name="Otto T.D."/>
            <person name="Rawlings N."/>
            <person name="Sanchez A."/>
            <person name="Sanders M."/>
            <person name="Subramaniam C."/>
            <person name="Tay Y."/>
            <person name="Dear P."/>
            <person name="Doerig C."/>
            <person name="Gruber A."/>
            <person name="Parkinson J."/>
            <person name="Shirley M."/>
            <person name="Wan K.L."/>
            <person name="Berriman M."/>
            <person name="Tomley F."/>
            <person name="Pain A."/>
        </authorList>
    </citation>
    <scope>NUCLEOTIDE SEQUENCE [LARGE SCALE GENOMIC DNA]</scope>
    <source>
        <strain evidence="2">Houghton</strain>
    </source>
</reference>
<feature type="region of interest" description="Disordered" evidence="1">
    <location>
        <begin position="1"/>
        <end position="25"/>
    </location>
</feature>
<proteinExistence type="predicted"/>
<dbReference type="RefSeq" id="XP_037879184.1">
    <property type="nucleotide sequence ID" value="XM_038022000.1"/>
</dbReference>
<dbReference type="AlphaFoldDB" id="U6KJD1"/>
<accession>U6KJD1</accession>
<reference evidence="2" key="2">
    <citation type="submission" date="2013-10" db="EMBL/GenBank/DDBJ databases">
        <authorList>
            <person name="Aslett M."/>
        </authorList>
    </citation>
    <scope>NUCLEOTIDE SEQUENCE [LARGE SCALE GENOMIC DNA]</scope>
    <source>
        <strain evidence="2">Houghton</strain>
    </source>
</reference>
<dbReference type="EMBL" id="HG737279">
    <property type="protein sequence ID" value="CDJ36896.1"/>
    <property type="molecule type" value="Genomic_DNA"/>
</dbReference>
<sequence length="91" mass="9955">MDEERQGHSTFADLERTREKPAAGAHDEQWELVGAFLYGDEFVGAVTVPASGELLLMAIVDEEDQSPWIDRKAHPPLELSELQAARHGGGA</sequence>
<name>U6KJD1_9EIME</name>
<gene>
    <name evidence="2" type="ORF">EMH_0098300</name>
</gene>
<organism evidence="2 3">
    <name type="scientific">Eimeria mitis</name>
    <dbReference type="NCBI Taxonomy" id="44415"/>
    <lineage>
        <taxon>Eukaryota</taxon>
        <taxon>Sar</taxon>
        <taxon>Alveolata</taxon>
        <taxon>Apicomplexa</taxon>
        <taxon>Conoidasida</taxon>
        <taxon>Coccidia</taxon>
        <taxon>Eucoccidiorida</taxon>
        <taxon>Eimeriorina</taxon>
        <taxon>Eimeriidae</taxon>
        <taxon>Eimeria</taxon>
    </lineage>
</organism>
<protein>
    <submittedName>
        <fullName evidence="2">Uncharacterized protein</fullName>
    </submittedName>
</protein>
<dbReference type="VEuPathDB" id="ToxoDB:EMH_0098300"/>
<dbReference type="GeneID" id="60404809"/>